<accession>A0ABV8X2V1</accession>
<keyword evidence="5" id="KW-1185">Reference proteome</keyword>
<dbReference type="RefSeq" id="WP_378153885.1">
    <property type="nucleotide sequence ID" value="NZ_JBHSEC010000012.1"/>
</dbReference>
<dbReference type="Gene3D" id="3.40.50.1820">
    <property type="entry name" value="alpha/beta hydrolase"/>
    <property type="match status" value="1"/>
</dbReference>
<organism evidence="4 5">
    <name type="scientific">Chungangia koreensis</name>
    <dbReference type="NCBI Taxonomy" id="752657"/>
    <lineage>
        <taxon>Bacteria</taxon>
        <taxon>Bacillati</taxon>
        <taxon>Bacillota</taxon>
        <taxon>Bacilli</taxon>
        <taxon>Lactobacillales</taxon>
        <taxon>Chungangia</taxon>
    </lineage>
</organism>
<evidence type="ECO:0000313" key="4">
    <source>
        <dbReference type="EMBL" id="MFC4410252.1"/>
    </source>
</evidence>
<feature type="domain" description="Phospholipase/carboxylesterase/thioesterase" evidence="3">
    <location>
        <begin position="18"/>
        <end position="207"/>
    </location>
</feature>
<evidence type="ECO:0000256" key="2">
    <source>
        <dbReference type="ARBA" id="ARBA00022801"/>
    </source>
</evidence>
<dbReference type="Proteomes" id="UP001595817">
    <property type="component" value="Unassembled WGS sequence"/>
</dbReference>
<comment type="caution">
    <text evidence="4">The sequence shown here is derived from an EMBL/GenBank/DDBJ whole genome shotgun (WGS) entry which is preliminary data.</text>
</comment>
<sequence length="210" mass="23374">MTLTYVSRTPETVDPNRKYPAIFLMHGMGSNEQDLIPLIEGLGKEVFVFSIRGPLSQPPGFAFFSIEGFGKPHREVFEAAMDKVEEFIDEVVVNHPIDPSAIFLMGFSQGAILSMSLGIKIHGRIKGIVALSGYIPSFVREENADVSLNGIDAFISHGEQDPVLPFEWGVEAEKFYKQHGASTNFKSYSAPHTVTMDNVHDLRSWLSERL</sequence>
<reference evidence="5" key="1">
    <citation type="journal article" date="2019" name="Int. J. Syst. Evol. Microbiol.">
        <title>The Global Catalogue of Microorganisms (GCM) 10K type strain sequencing project: providing services to taxonomists for standard genome sequencing and annotation.</title>
        <authorList>
            <consortium name="The Broad Institute Genomics Platform"/>
            <consortium name="The Broad Institute Genome Sequencing Center for Infectious Disease"/>
            <person name="Wu L."/>
            <person name="Ma J."/>
        </authorList>
    </citation>
    <scope>NUCLEOTIDE SEQUENCE [LARGE SCALE GENOMIC DNA]</scope>
    <source>
        <strain evidence="5">CCUG 59778</strain>
    </source>
</reference>
<dbReference type="InterPro" id="IPR003140">
    <property type="entry name" value="PLipase/COase/thioEstase"/>
</dbReference>
<dbReference type="SUPFAM" id="SSF53474">
    <property type="entry name" value="alpha/beta-Hydrolases"/>
    <property type="match status" value="1"/>
</dbReference>
<dbReference type="GO" id="GO:0016787">
    <property type="term" value="F:hydrolase activity"/>
    <property type="evidence" value="ECO:0007669"/>
    <property type="project" value="UniProtKB-KW"/>
</dbReference>
<dbReference type="InterPro" id="IPR029058">
    <property type="entry name" value="AB_hydrolase_fold"/>
</dbReference>
<evidence type="ECO:0000313" key="5">
    <source>
        <dbReference type="Proteomes" id="UP001595817"/>
    </source>
</evidence>
<dbReference type="PANTHER" id="PTHR10655">
    <property type="entry name" value="LYSOPHOSPHOLIPASE-RELATED"/>
    <property type="match status" value="1"/>
</dbReference>
<evidence type="ECO:0000256" key="1">
    <source>
        <dbReference type="ARBA" id="ARBA00006499"/>
    </source>
</evidence>
<gene>
    <name evidence="4" type="ORF">ACFOZY_07355</name>
</gene>
<evidence type="ECO:0000259" key="3">
    <source>
        <dbReference type="Pfam" id="PF02230"/>
    </source>
</evidence>
<keyword evidence="2 4" id="KW-0378">Hydrolase</keyword>
<comment type="similarity">
    <text evidence="1">Belongs to the AB hydrolase superfamily. AB hydrolase 2 family.</text>
</comment>
<dbReference type="EMBL" id="JBHSEC010000012">
    <property type="protein sequence ID" value="MFC4410252.1"/>
    <property type="molecule type" value="Genomic_DNA"/>
</dbReference>
<dbReference type="InterPro" id="IPR050565">
    <property type="entry name" value="LYPA1-2/EST-like"/>
</dbReference>
<protein>
    <submittedName>
        <fullName evidence="4">Alpha/beta hydrolase</fullName>
    </submittedName>
</protein>
<name>A0ABV8X2V1_9LACT</name>
<dbReference type="PANTHER" id="PTHR10655:SF17">
    <property type="entry name" value="LYSOPHOSPHOLIPASE-LIKE PROTEIN 1"/>
    <property type="match status" value="1"/>
</dbReference>
<proteinExistence type="inferred from homology"/>
<dbReference type="Pfam" id="PF02230">
    <property type="entry name" value="Abhydrolase_2"/>
    <property type="match status" value="1"/>
</dbReference>